<dbReference type="AlphaFoldDB" id="A0A918QYC8"/>
<proteinExistence type="predicted"/>
<dbReference type="RefSeq" id="WP_189359823.1">
    <property type="nucleotide sequence ID" value="NZ_BMWZ01000002.1"/>
</dbReference>
<dbReference type="EMBL" id="BMWZ01000002">
    <property type="protein sequence ID" value="GGZ75711.1"/>
    <property type="molecule type" value="Genomic_DNA"/>
</dbReference>
<protein>
    <submittedName>
        <fullName evidence="1">Uncharacterized protein</fullName>
    </submittedName>
</protein>
<organism evidence="1 2">
    <name type="scientific">Algibacter mikhailovii</name>
    <dbReference type="NCBI Taxonomy" id="425498"/>
    <lineage>
        <taxon>Bacteria</taxon>
        <taxon>Pseudomonadati</taxon>
        <taxon>Bacteroidota</taxon>
        <taxon>Flavobacteriia</taxon>
        <taxon>Flavobacteriales</taxon>
        <taxon>Flavobacteriaceae</taxon>
        <taxon>Algibacter</taxon>
    </lineage>
</organism>
<comment type="caution">
    <text evidence="1">The sequence shown here is derived from an EMBL/GenBank/DDBJ whole genome shotgun (WGS) entry which is preliminary data.</text>
</comment>
<gene>
    <name evidence="1" type="ORF">GCM10007028_11550</name>
</gene>
<reference evidence="1" key="2">
    <citation type="submission" date="2020-09" db="EMBL/GenBank/DDBJ databases">
        <authorList>
            <person name="Sun Q."/>
            <person name="Kim S."/>
        </authorList>
    </citation>
    <scope>NUCLEOTIDE SEQUENCE</scope>
    <source>
        <strain evidence="1">KCTC 12710</strain>
    </source>
</reference>
<accession>A0A918QYC8</accession>
<name>A0A918QYC8_9FLAO</name>
<evidence type="ECO:0000313" key="2">
    <source>
        <dbReference type="Proteomes" id="UP000636004"/>
    </source>
</evidence>
<reference evidence="1" key="1">
    <citation type="journal article" date="2014" name="Int. J. Syst. Evol. Microbiol.">
        <title>Complete genome sequence of Corynebacterium casei LMG S-19264T (=DSM 44701T), isolated from a smear-ripened cheese.</title>
        <authorList>
            <consortium name="US DOE Joint Genome Institute (JGI-PGF)"/>
            <person name="Walter F."/>
            <person name="Albersmeier A."/>
            <person name="Kalinowski J."/>
            <person name="Ruckert C."/>
        </authorList>
    </citation>
    <scope>NUCLEOTIDE SEQUENCE</scope>
    <source>
        <strain evidence="1">KCTC 12710</strain>
    </source>
</reference>
<keyword evidence="2" id="KW-1185">Reference proteome</keyword>
<sequence length="53" mass="6265">MKYLSPEIEAFYKGVNNKSLARTNVSCGIFQECDYNEERPKLYHPEQIEKPKQ</sequence>
<dbReference type="Proteomes" id="UP000636004">
    <property type="component" value="Unassembled WGS sequence"/>
</dbReference>
<evidence type="ECO:0000313" key="1">
    <source>
        <dbReference type="EMBL" id="GGZ75711.1"/>
    </source>
</evidence>